<evidence type="ECO:0000256" key="5">
    <source>
        <dbReference type="ARBA" id="ARBA00022777"/>
    </source>
</evidence>
<dbReference type="eggNOG" id="COG4191">
    <property type="taxonomic scope" value="Bacteria"/>
</dbReference>
<evidence type="ECO:0000256" key="6">
    <source>
        <dbReference type="ARBA" id="ARBA00022840"/>
    </source>
</evidence>
<evidence type="ECO:0000256" key="4">
    <source>
        <dbReference type="ARBA" id="ARBA00022741"/>
    </source>
</evidence>
<dbReference type="SUPFAM" id="SSF55874">
    <property type="entry name" value="ATPase domain of HSP90 chaperone/DNA topoisomerase II/histidine kinase"/>
    <property type="match status" value="1"/>
</dbReference>
<dbReference type="PRINTS" id="PR00344">
    <property type="entry name" value="BCTRLSENSOR"/>
</dbReference>
<dbReference type="InterPro" id="IPR036097">
    <property type="entry name" value="HisK_dim/P_sf"/>
</dbReference>
<reference evidence="10" key="1">
    <citation type="submission" date="2011-11" db="EMBL/GenBank/DDBJ databases">
        <title>Improved High-Quality Draft sequence of Desulfovibrio sp. U5L.</title>
        <authorList>
            <consortium name="US DOE Joint Genome Institute"/>
            <person name="Lucas S."/>
            <person name="Han J."/>
            <person name="Lapidus A."/>
            <person name="Cheng J.-F."/>
            <person name="Goodwin L."/>
            <person name="Pitluck S."/>
            <person name="Peters L."/>
            <person name="Ovchinnikova G."/>
            <person name="Held B."/>
            <person name="Detter J.C."/>
            <person name="Han C."/>
            <person name="Tapia R."/>
            <person name="Land M."/>
            <person name="Hauser L."/>
            <person name="Kyrpides N."/>
            <person name="Ivanova N."/>
            <person name="Pagani I."/>
            <person name="Gabster J."/>
            <person name="Walker C."/>
            <person name="Stolyar S."/>
            <person name="Stahl D."/>
            <person name="Arkin A."/>
            <person name="Dehal P."/>
            <person name="Hazen T."/>
            <person name="Woyke T."/>
        </authorList>
    </citation>
    <scope>NUCLEOTIDE SEQUENCE [LARGE SCALE GENOMIC DNA]</scope>
    <source>
        <strain evidence="10">U5L</strain>
    </source>
</reference>
<dbReference type="PROSITE" id="PS50112">
    <property type="entry name" value="PAS"/>
    <property type="match status" value="1"/>
</dbReference>
<dbReference type="InterPro" id="IPR035965">
    <property type="entry name" value="PAS-like_dom_sf"/>
</dbReference>
<evidence type="ECO:0000259" key="8">
    <source>
        <dbReference type="PROSITE" id="PS50109"/>
    </source>
</evidence>
<dbReference type="OrthoDB" id="9769169at2"/>
<dbReference type="Gene3D" id="3.30.450.20">
    <property type="entry name" value="PAS domain"/>
    <property type="match status" value="2"/>
</dbReference>
<dbReference type="SUPFAM" id="SSF47384">
    <property type="entry name" value="Homodimeric domain of signal transducing histidine kinase"/>
    <property type="match status" value="1"/>
</dbReference>
<dbReference type="InterPro" id="IPR003594">
    <property type="entry name" value="HATPase_dom"/>
</dbReference>
<organism evidence="10">
    <name type="scientific">Desulfovibrio sp. U5L</name>
    <dbReference type="NCBI Taxonomy" id="596152"/>
    <lineage>
        <taxon>Bacteria</taxon>
        <taxon>Pseudomonadati</taxon>
        <taxon>Thermodesulfobacteriota</taxon>
        <taxon>Desulfovibrionia</taxon>
        <taxon>Desulfovibrionales</taxon>
        <taxon>Desulfovibrionaceae</taxon>
        <taxon>Desulfovibrio</taxon>
    </lineage>
</organism>
<gene>
    <name evidence="10" type="ORF">DesU5LDRAFT_0953</name>
</gene>
<accession>I2PYP8</accession>
<sequence length="552" mass="58362">MRRSRSRDRAAPVPGEADARLPFFQALFESTDAGLCLLGADRRVVAVNGAMRRLYAGKDFDAAGPCPETGSAGEEICGNCPAEAALASGRTVSLVAETVGPDGEPRQVETVCHPLRGPDGRVFGVAEIANDVTRRFAAERDMAVATRDIEMLLGSIRSILVTLDGKGRIRRFNARAEAILGLTAGAVIGRDFFDVGLAFDGDAVREAVAESRRTLLPVRVDEVRCQVPGHGERLLGLTANPVPGPPGTVPGVLLLGQDLSEIKARELHAVHARRMQAIGGLAAGIAHEINTPIQYVGYNAGFLDEAFTDILDLLAAYGRLAEAAEAAGAGGTDGALAEAVRAVREVEAEVEVAYLRDEIPAAIANSRKGIGQVTEIVAAMRQMSHPGTGDSIFFDCNAALRDIVTITRNAWKHVADVQFDLAPGLPLVYGLPHEVSQVFLNVVLNAAQAVEERVSREPWTRGRIVVTTSRTGQGVVTAVADNGPGIDPAVQGRVFDPFFTTKAVGKGTGQGLAICQAIMVRHGGSIDFATRPGEGTTFFIRFPLERAADGSP</sequence>
<comment type="catalytic activity">
    <reaction evidence="1">
        <text>ATP + protein L-histidine = ADP + protein N-phospho-L-histidine.</text>
        <dbReference type="EC" id="2.7.13.3"/>
    </reaction>
</comment>
<feature type="domain" description="Histidine kinase" evidence="8">
    <location>
        <begin position="284"/>
        <end position="546"/>
    </location>
</feature>
<dbReference type="NCBIfam" id="TIGR00229">
    <property type="entry name" value="sensory_box"/>
    <property type="match status" value="1"/>
</dbReference>
<proteinExistence type="predicted"/>
<evidence type="ECO:0000256" key="2">
    <source>
        <dbReference type="ARBA" id="ARBA00012438"/>
    </source>
</evidence>
<keyword evidence="3" id="KW-0808">Transferase</keyword>
<dbReference type="Pfam" id="PF02518">
    <property type="entry name" value="HATPase_c"/>
    <property type="match status" value="1"/>
</dbReference>
<dbReference type="SMART" id="SM00091">
    <property type="entry name" value="PAS"/>
    <property type="match status" value="2"/>
</dbReference>
<evidence type="ECO:0000256" key="3">
    <source>
        <dbReference type="ARBA" id="ARBA00022679"/>
    </source>
</evidence>
<dbReference type="InterPro" id="IPR005467">
    <property type="entry name" value="His_kinase_dom"/>
</dbReference>
<evidence type="ECO:0000256" key="1">
    <source>
        <dbReference type="ARBA" id="ARBA00000085"/>
    </source>
</evidence>
<protein>
    <recommendedName>
        <fullName evidence="2">histidine kinase</fullName>
        <ecNumber evidence="2">2.7.13.3</ecNumber>
    </recommendedName>
</protein>
<keyword evidence="6" id="KW-0067">ATP-binding</keyword>
<dbReference type="InterPro" id="IPR000014">
    <property type="entry name" value="PAS"/>
</dbReference>
<keyword evidence="5" id="KW-0418">Kinase</keyword>
<dbReference type="GO" id="GO:0000155">
    <property type="term" value="F:phosphorelay sensor kinase activity"/>
    <property type="evidence" value="ECO:0007669"/>
    <property type="project" value="InterPro"/>
</dbReference>
<dbReference type="STRING" id="596152.DesU5LDRAFT_0953"/>
<evidence type="ECO:0000256" key="7">
    <source>
        <dbReference type="ARBA" id="ARBA00023012"/>
    </source>
</evidence>
<evidence type="ECO:0000313" key="10">
    <source>
        <dbReference type="EMBL" id="EIG52654.1"/>
    </source>
</evidence>
<dbReference type="EMBL" id="JH600068">
    <property type="protein sequence ID" value="EIG52654.1"/>
    <property type="molecule type" value="Genomic_DNA"/>
</dbReference>
<keyword evidence="7" id="KW-0902">Two-component regulatory system</keyword>
<evidence type="ECO:0000259" key="9">
    <source>
        <dbReference type="PROSITE" id="PS50112"/>
    </source>
</evidence>
<dbReference type="PANTHER" id="PTHR43065:SF46">
    <property type="entry name" value="C4-DICARBOXYLATE TRANSPORT SENSOR PROTEIN DCTB"/>
    <property type="match status" value="1"/>
</dbReference>
<dbReference type="InterPro" id="IPR004358">
    <property type="entry name" value="Sig_transdc_His_kin-like_C"/>
</dbReference>
<dbReference type="PANTHER" id="PTHR43065">
    <property type="entry name" value="SENSOR HISTIDINE KINASE"/>
    <property type="match status" value="1"/>
</dbReference>
<dbReference type="SUPFAM" id="SSF55785">
    <property type="entry name" value="PYP-like sensor domain (PAS domain)"/>
    <property type="match status" value="2"/>
</dbReference>
<name>I2PYP8_9BACT</name>
<dbReference type="PROSITE" id="PS50109">
    <property type="entry name" value="HIS_KIN"/>
    <property type="match status" value="1"/>
</dbReference>
<dbReference type="InterPro" id="IPR036890">
    <property type="entry name" value="HATPase_C_sf"/>
</dbReference>
<dbReference type="Gene3D" id="1.10.287.130">
    <property type="match status" value="1"/>
</dbReference>
<dbReference type="GO" id="GO:0005524">
    <property type="term" value="F:ATP binding"/>
    <property type="evidence" value="ECO:0007669"/>
    <property type="project" value="UniProtKB-KW"/>
</dbReference>
<dbReference type="EC" id="2.7.13.3" evidence="2"/>
<dbReference type="SMART" id="SM00387">
    <property type="entry name" value="HATPase_c"/>
    <property type="match status" value="1"/>
</dbReference>
<dbReference type="Pfam" id="PF08448">
    <property type="entry name" value="PAS_4"/>
    <property type="match status" value="2"/>
</dbReference>
<keyword evidence="4" id="KW-0547">Nucleotide-binding</keyword>
<dbReference type="HOGENOM" id="CLU_000445_114_39_7"/>
<dbReference type="CDD" id="cd00130">
    <property type="entry name" value="PAS"/>
    <property type="match status" value="1"/>
</dbReference>
<dbReference type="AlphaFoldDB" id="I2PYP8"/>
<feature type="domain" description="PAS" evidence="9">
    <location>
        <begin position="145"/>
        <end position="193"/>
    </location>
</feature>
<dbReference type="InterPro" id="IPR013656">
    <property type="entry name" value="PAS_4"/>
</dbReference>
<dbReference type="Gene3D" id="3.30.565.10">
    <property type="entry name" value="Histidine kinase-like ATPase, C-terminal domain"/>
    <property type="match status" value="1"/>
</dbReference>